<organism evidence="1 2">
    <name type="scientific">Citrus sinensis</name>
    <name type="common">Sweet orange</name>
    <name type="synonym">Citrus aurantium var. sinensis</name>
    <dbReference type="NCBI Taxonomy" id="2711"/>
    <lineage>
        <taxon>Eukaryota</taxon>
        <taxon>Viridiplantae</taxon>
        <taxon>Streptophyta</taxon>
        <taxon>Embryophyta</taxon>
        <taxon>Tracheophyta</taxon>
        <taxon>Spermatophyta</taxon>
        <taxon>Magnoliopsida</taxon>
        <taxon>eudicotyledons</taxon>
        <taxon>Gunneridae</taxon>
        <taxon>Pentapetalae</taxon>
        <taxon>rosids</taxon>
        <taxon>malvids</taxon>
        <taxon>Sapindales</taxon>
        <taxon>Rutaceae</taxon>
        <taxon>Aurantioideae</taxon>
        <taxon>Citrus</taxon>
    </lineage>
</organism>
<protein>
    <submittedName>
        <fullName evidence="1">Retrovirus-related pol polyprotein from transposon RE2</fullName>
    </submittedName>
</protein>
<sequence length="744" mass="83566">MASSSSTQANVNQNDHMGNLNQNENQNTSQNIEQNSGHNTPSPTQHITNSTYVFTTPIKLNQNNFMLWRSQVISSIRTNELEGFIDGSHICPPRVFINLGQDQTIVITPNPEYQVWKKQDHILLSWLLSSLSEEVLGTVVDCSTSFEVWTTLSNQFGARTRARILHLRTQIQTTKKGSLTIHEYYSKMKSILNALRAAGSNMSDDDFIMCVFASLGSEYDSVIQKNYMPQPSRRREPRGAYVATTDGQSSGAWYLDSGATNHVTNALGNININSEYQVSMPSFNLNSVKLANVSVESTETDRSSNDALRDIDLWHLRLGHLNESALKSTLLSCNQVVSFSFDTPQITQSAAEQNHSLETSETSEQSQNLDQGKTQQNLSTDMISNNRLSSPHSNHQPQLNDQPSSPITVPNTKGAVPSHHMVTRSKAGIFKPKLYQISTQPQITLPSNTSEALKEPSWKKAMEDEYNALIKNETWTLIPNDSSYKLIGNKWVYKVKENPDGTINKYKARLVVKGFLQIPGIDFTETFSPVVKAATIKIILTLAVNNDWMLRQVDINNAFLNACKRVLRYLKSTMNMCLKLKKSEYFDLVAYPDADWANDLDDRRSISGYFVFLGGNLIAWSSRKQGLVARSTAESEYKAMTLCTTELTCISSLLSELKIEMQRTPTILSDSTSAAAIATNLVFHSKTKHFEIDLHFIRDNVARCEMEISFVAGRDQIANVLTKPLPYYKFSCFRSKLKVFERGC</sequence>
<proteinExistence type="predicted"/>
<name>A0ACB8JID9_CITSI</name>
<reference evidence="2" key="1">
    <citation type="journal article" date="2023" name="Hortic. Res.">
        <title>A chromosome-level phased genome enabling allele-level studies in sweet orange: a case study on citrus Huanglongbing tolerance.</title>
        <authorList>
            <person name="Wu B."/>
            <person name="Yu Q."/>
            <person name="Deng Z."/>
            <person name="Duan Y."/>
            <person name="Luo F."/>
            <person name="Gmitter F. Jr."/>
        </authorList>
    </citation>
    <scope>NUCLEOTIDE SEQUENCE [LARGE SCALE GENOMIC DNA]</scope>
    <source>
        <strain evidence="2">cv. Valencia</strain>
    </source>
</reference>
<keyword evidence="2" id="KW-1185">Reference proteome</keyword>
<evidence type="ECO:0000313" key="2">
    <source>
        <dbReference type="Proteomes" id="UP000829398"/>
    </source>
</evidence>
<comment type="caution">
    <text evidence="1">The sequence shown here is derived from an EMBL/GenBank/DDBJ whole genome shotgun (WGS) entry which is preliminary data.</text>
</comment>
<gene>
    <name evidence="1" type="ORF">KPL71_021803</name>
</gene>
<evidence type="ECO:0000313" key="1">
    <source>
        <dbReference type="EMBL" id="KAH9717403.1"/>
    </source>
</evidence>
<dbReference type="Proteomes" id="UP000829398">
    <property type="component" value="Chromosome 7"/>
</dbReference>
<dbReference type="EMBL" id="CM039176">
    <property type="protein sequence ID" value="KAH9717403.1"/>
    <property type="molecule type" value="Genomic_DNA"/>
</dbReference>
<accession>A0ACB8JID9</accession>